<gene>
    <name evidence="4" type="ORF">S7711_09821</name>
</gene>
<dbReference type="EMBL" id="KL647832">
    <property type="protein sequence ID" value="KEY73561.1"/>
    <property type="molecule type" value="Genomic_DNA"/>
</dbReference>
<dbReference type="InterPro" id="IPR012132">
    <property type="entry name" value="GMC_OxRdtase"/>
</dbReference>
<evidence type="ECO:0000259" key="3">
    <source>
        <dbReference type="PROSITE" id="PS00624"/>
    </source>
</evidence>
<dbReference type="PIRSF" id="PIRSF000137">
    <property type="entry name" value="Alcohol_oxidase"/>
    <property type="match status" value="1"/>
</dbReference>
<dbReference type="Pfam" id="PF05199">
    <property type="entry name" value="GMC_oxred_C"/>
    <property type="match status" value="1"/>
</dbReference>
<dbReference type="Gene3D" id="3.50.50.60">
    <property type="entry name" value="FAD/NAD(P)-binding domain"/>
    <property type="match status" value="1"/>
</dbReference>
<feature type="active site" description="Proton acceptor" evidence="2">
    <location>
        <position position="570"/>
    </location>
</feature>
<evidence type="ECO:0000313" key="4">
    <source>
        <dbReference type="EMBL" id="KEY73561.1"/>
    </source>
</evidence>
<evidence type="ECO:0000313" key="5">
    <source>
        <dbReference type="Proteomes" id="UP000028045"/>
    </source>
</evidence>
<dbReference type="SUPFAM" id="SSF54373">
    <property type="entry name" value="FAD-linked reductases, C-terminal domain"/>
    <property type="match status" value="1"/>
</dbReference>
<dbReference type="InterPro" id="IPR036188">
    <property type="entry name" value="FAD/NAD-bd_sf"/>
</dbReference>
<protein>
    <recommendedName>
        <fullName evidence="3">Glucose-methanol-choline oxidoreductase N-terminal domain-containing protein</fullName>
    </recommendedName>
</protein>
<dbReference type="InterPro" id="IPR007867">
    <property type="entry name" value="GMC_OxRtase_C"/>
</dbReference>
<name>A0A084B7N2_STACB</name>
<dbReference type="AlphaFoldDB" id="A0A084B7N2"/>
<dbReference type="OrthoDB" id="269227at2759"/>
<organism evidence="4 5">
    <name type="scientific">Stachybotrys chartarum (strain CBS 109288 / IBT 7711)</name>
    <name type="common">Toxic black mold</name>
    <name type="synonym">Stilbospora chartarum</name>
    <dbReference type="NCBI Taxonomy" id="1280523"/>
    <lineage>
        <taxon>Eukaryota</taxon>
        <taxon>Fungi</taxon>
        <taxon>Dikarya</taxon>
        <taxon>Ascomycota</taxon>
        <taxon>Pezizomycotina</taxon>
        <taxon>Sordariomycetes</taxon>
        <taxon>Hypocreomycetidae</taxon>
        <taxon>Hypocreales</taxon>
        <taxon>Stachybotryaceae</taxon>
        <taxon>Stachybotrys</taxon>
    </lineage>
</organism>
<dbReference type="Gene3D" id="3.30.560.10">
    <property type="entry name" value="Glucose Oxidase, domain 3"/>
    <property type="match status" value="1"/>
</dbReference>
<dbReference type="GO" id="GO:0050660">
    <property type="term" value="F:flavin adenine dinucleotide binding"/>
    <property type="evidence" value="ECO:0007669"/>
    <property type="project" value="InterPro"/>
</dbReference>
<dbReference type="Pfam" id="PF00732">
    <property type="entry name" value="GMC_oxred_N"/>
    <property type="match status" value="1"/>
</dbReference>
<reference evidence="4 5" key="1">
    <citation type="journal article" date="2014" name="BMC Genomics">
        <title>Comparative genome sequencing reveals chemotype-specific gene clusters in the toxigenic black mold Stachybotrys.</title>
        <authorList>
            <person name="Semeiks J."/>
            <person name="Borek D."/>
            <person name="Otwinowski Z."/>
            <person name="Grishin N.V."/>
        </authorList>
    </citation>
    <scope>NUCLEOTIDE SEQUENCE [LARGE SCALE GENOMIC DNA]</scope>
    <source>
        <strain evidence="5">CBS 109288 / IBT 7711</strain>
    </source>
</reference>
<feature type="active site" description="Proton acceptor" evidence="2">
    <location>
        <position position="524"/>
    </location>
</feature>
<accession>A0A084B7N2</accession>
<dbReference type="Proteomes" id="UP000028045">
    <property type="component" value="Unassembled WGS sequence"/>
</dbReference>
<evidence type="ECO:0000256" key="1">
    <source>
        <dbReference type="ARBA" id="ARBA00010790"/>
    </source>
</evidence>
<dbReference type="InterPro" id="IPR000172">
    <property type="entry name" value="GMC_OxRdtase_N"/>
</dbReference>
<evidence type="ECO:0000256" key="2">
    <source>
        <dbReference type="PIRSR" id="PIRSR000137-1"/>
    </source>
</evidence>
<dbReference type="GO" id="GO:0016614">
    <property type="term" value="F:oxidoreductase activity, acting on CH-OH group of donors"/>
    <property type="evidence" value="ECO:0007669"/>
    <property type="project" value="InterPro"/>
</dbReference>
<sequence length="594" mass="66024">MWFTAPYPECSAKDVGGKAFDYIIIGGGTAGCVVASRLSEDENISVLVLERGRVMDTWMSRTPLASQDYRNKSSQAVWRPSLPMKACNNRIGDIWVAEALGGSSRINGMLYTRSSAADYNHWKNMGHPTWGYHDVEPYFIKSESSMSHQGVKHRGHGGPLVNRQANHPFRIYDYCAKAAEAVGLRIEDDANSPYAPAIGYFHADHAIDDKNQRVSAYHAFLSKNIAIKRKSELCVCTGANAIKLEFDMEASRVTGVHFISVQPSGSATVHFVTATREIIVCSGAIGSPQLLMLSGIGPREHLEEIGIQLIRDMAGVGSNLADHHAVPIMAEIPMKETYHQLTESVWLAIWAFLQMLIFRTGLLSTTSPPANIFLRSDALDDTMKIKPLSDNELDSTNPKNIPDVEVMFIANRGTPVEPSIKSAFTFFTTLVQPHSRGTVRLRSTNSQDQPLIDLNMLSDERDLVTARKAVRFTLNFASYIKRVGYPHKFRLFSSPAGRTSRELRDLSDEEIDAWVRQNLRSALHYSSTCRMASLDDPECPGVVDDELRVHGFDNLRIADASVFPKIVSAHTMAPVVMVAERCADFVKRAWIDAY</sequence>
<comment type="similarity">
    <text evidence="1">Belongs to the GMC oxidoreductase family.</text>
</comment>
<keyword evidence="5" id="KW-1185">Reference proteome</keyword>
<dbReference type="PROSITE" id="PS00624">
    <property type="entry name" value="GMC_OXRED_2"/>
    <property type="match status" value="1"/>
</dbReference>
<dbReference type="PANTHER" id="PTHR11552">
    <property type="entry name" value="GLUCOSE-METHANOL-CHOLINE GMC OXIDOREDUCTASE"/>
    <property type="match status" value="1"/>
</dbReference>
<dbReference type="SUPFAM" id="SSF51905">
    <property type="entry name" value="FAD/NAD(P)-binding domain"/>
    <property type="match status" value="1"/>
</dbReference>
<proteinExistence type="inferred from homology"/>
<dbReference type="PANTHER" id="PTHR11552:SF219">
    <property type="entry name" value="GLUCOSE-METHANOL-CHOLINE OXIDOREDUCTASE N-TERMINAL DOMAIN-CONTAINING PROTEIN"/>
    <property type="match status" value="1"/>
</dbReference>
<feature type="domain" description="Glucose-methanol-choline oxidoreductase N-terminal" evidence="3">
    <location>
        <begin position="283"/>
        <end position="297"/>
    </location>
</feature>
<dbReference type="HOGENOM" id="CLU_002865_7_2_1"/>